<accession>A0A4Y2KTF4</accession>
<feature type="compositionally biased region" description="Basic residues" evidence="1">
    <location>
        <begin position="29"/>
        <end position="41"/>
    </location>
</feature>
<dbReference type="AlphaFoldDB" id="A0A4Y2KTF4"/>
<dbReference type="Proteomes" id="UP000499080">
    <property type="component" value="Unassembled WGS sequence"/>
</dbReference>
<reference evidence="2 3" key="1">
    <citation type="journal article" date="2019" name="Sci. Rep.">
        <title>Orb-weaving spider Araneus ventricosus genome elucidates the spidroin gene catalogue.</title>
        <authorList>
            <person name="Kono N."/>
            <person name="Nakamura H."/>
            <person name="Ohtoshi R."/>
            <person name="Moran D.A.P."/>
            <person name="Shinohara A."/>
            <person name="Yoshida Y."/>
            <person name="Fujiwara M."/>
            <person name="Mori M."/>
            <person name="Tomita M."/>
            <person name="Arakawa K."/>
        </authorList>
    </citation>
    <scope>NUCLEOTIDE SEQUENCE [LARGE SCALE GENOMIC DNA]</scope>
</reference>
<organism evidence="2 3">
    <name type="scientific">Araneus ventricosus</name>
    <name type="common">Orbweaver spider</name>
    <name type="synonym">Epeira ventricosa</name>
    <dbReference type="NCBI Taxonomy" id="182803"/>
    <lineage>
        <taxon>Eukaryota</taxon>
        <taxon>Metazoa</taxon>
        <taxon>Ecdysozoa</taxon>
        <taxon>Arthropoda</taxon>
        <taxon>Chelicerata</taxon>
        <taxon>Arachnida</taxon>
        <taxon>Araneae</taxon>
        <taxon>Araneomorphae</taxon>
        <taxon>Entelegynae</taxon>
        <taxon>Araneoidea</taxon>
        <taxon>Araneidae</taxon>
        <taxon>Araneus</taxon>
    </lineage>
</organism>
<comment type="caution">
    <text evidence="2">The sequence shown here is derived from an EMBL/GenBank/DDBJ whole genome shotgun (WGS) entry which is preliminary data.</text>
</comment>
<name>A0A4Y2KTF4_ARAVE</name>
<protein>
    <submittedName>
        <fullName evidence="2">Uncharacterized protein</fullName>
    </submittedName>
</protein>
<sequence>MSANIQASRPQTPVNTSASNSRNQQHTYQHAKHTTPRKNSKQHMVNGHGELVNENHTNGMVLSRRIHATADKTGRYNLKIKGKRQPATAAANLYNGVIASYG</sequence>
<keyword evidence="3" id="KW-1185">Reference proteome</keyword>
<gene>
    <name evidence="2" type="ORF">AVEN_261897_1</name>
</gene>
<feature type="region of interest" description="Disordered" evidence="1">
    <location>
        <begin position="1"/>
        <end position="58"/>
    </location>
</feature>
<feature type="compositionally biased region" description="Polar residues" evidence="1">
    <location>
        <begin position="1"/>
        <end position="28"/>
    </location>
</feature>
<dbReference type="EMBL" id="BGPR01115746">
    <property type="protein sequence ID" value="GBN04947.1"/>
    <property type="molecule type" value="Genomic_DNA"/>
</dbReference>
<evidence type="ECO:0000313" key="2">
    <source>
        <dbReference type="EMBL" id="GBN04947.1"/>
    </source>
</evidence>
<proteinExistence type="predicted"/>
<evidence type="ECO:0000256" key="1">
    <source>
        <dbReference type="SAM" id="MobiDB-lite"/>
    </source>
</evidence>
<evidence type="ECO:0000313" key="3">
    <source>
        <dbReference type="Proteomes" id="UP000499080"/>
    </source>
</evidence>